<name>A0A485LMK1_9STRA</name>
<dbReference type="PANTHER" id="PTHR44167">
    <property type="entry name" value="OVARIAN-SPECIFIC SERINE/THREONINE-PROTEIN KINASE LOK-RELATED"/>
    <property type="match status" value="1"/>
</dbReference>
<dbReference type="GO" id="GO:0005634">
    <property type="term" value="C:nucleus"/>
    <property type="evidence" value="ECO:0007669"/>
    <property type="project" value="TreeGrafter"/>
</dbReference>
<reference evidence="2" key="2">
    <citation type="submission" date="2019-06" db="EMBL/GenBank/DDBJ databases">
        <title>Genomics analysis of Aphanomyces spp. identifies a new class of oomycete effector associated with host adaptation.</title>
        <authorList>
            <person name="Gaulin E."/>
        </authorList>
    </citation>
    <scope>NUCLEOTIDE SEQUENCE</scope>
    <source>
        <strain evidence="2">CBS 578.67</strain>
    </source>
</reference>
<dbReference type="PANTHER" id="PTHR44167:SF24">
    <property type="entry name" value="SERINE_THREONINE-PROTEIN KINASE CHK2"/>
    <property type="match status" value="1"/>
</dbReference>
<dbReference type="GO" id="GO:0005524">
    <property type="term" value="F:ATP binding"/>
    <property type="evidence" value="ECO:0007669"/>
    <property type="project" value="InterPro"/>
</dbReference>
<dbReference type="InterPro" id="IPR008271">
    <property type="entry name" value="Ser/Thr_kinase_AS"/>
</dbReference>
<evidence type="ECO:0000313" key="2">
    <source>
        <dbReference type="EMBL" id="KAF0684675.1"/>
    </source>
</evidence>
<dbReference type="OrthoDB" id="5979581at2759"/>
<dbReference type="GO" id="GO:0004674">
    <property type="term" value="F:protein serine/threonine kinase activity"/>
    <property type="evidence" value="ECO:0007669"/>
    <property type="project" value="TreeGrafter"/>
</dbReference>
<keyword evidence="4" id="KW-1185">Reference proteome</keyword>
<dbReference type="SMART" id="SM00220">
    <property type="entry name" value="S_TKc"/>
    <property type="match status" value="1"/>
</dbReference>
<dbReference type="PROSITE" id="PS00108">
    <property type="entry name" value="PROTEIN_KINASE_ST"/>
    <property type="match status" value="1"/>
</dbReference>
<dbReference type="Gene3D" id="1.10.510.10">
    <property type="entry name" value="Transferase(Phosphotransferase) domain 1"/>
    <property type="match status" value="1"/>
</dbReference>
<evidence type="ECO:0000313" key="4">
    <source>
        <dbReference type="Proteomes" id="UP000332933"/>
    </source>
</evidence>
<dbReference type="Proteomes" id="UP000332933">
    <property type="component" value="Unassembled WGS sequence"/>
</dbReference>
<accession>A0A485LMK1</accession>
<dbReference type="Pfam" id="PF00069">
    <property type="entry name" value="Pkinase"/>
    <property type="match status" value="1"/>
</dbReference>
<dbReference type="EMBL" id="VJMH01007266">
    <property type="protein sequence ID" value="KAF0684675.1"/>
    <property type="molecule type" value="Genomic_DNA"/>
</dbReference>
<sequence length="330" mass="37809">MSCVAATVSARQTQNIEFCAAIDGTRSLPGHSWLRCCTLFTSSTTHQTFMTRSRPPLRCCPPRLEKNNQKTGDVLAAKLIEKEEHEFLAKLHTDGNPESLRALQRMVQCEDWGEVQFHKHKCYAVVMNKGVCNCKERLKELPPSDVHQRFAYLNQIILAVQALHNCKYIHGDIKLENFVYFDPAGFKAIDFEHTKPFEERIQLAHFTREYCPPEMAKLYFDPTLEVFASPALDVWCTAVLVLKMFSKSGGDLIEFQGIHTDDKNDDLLSRIAQSDFSFAQSIENTTLRGYMKEKLTVSPHKPQRPWNYGRPTEHYTKSNVGNSKLTLCDW</sequence>
<dbReference type="InterPro" id="IPR011009">
    <property type="entry name" value="Kinase-like_dom_sf"/>
</dbReference>
<feature type="domain" description="Protein kinase" evidence="1">
    <location>
        <begin position="34"/>
        <end position="330"/>
    </location>
</feature>
<dbReference type="PROSITE" id="PS50011">
    <property type="entry name" value="PROTEIN_KINASE_DOM"/>
    <property type="match status" value="1"/>
</dbReference>
<proteinExistence type="predicted"/>
<dbReference type="EMBL" id="CAADRA010007292">
    <property type="protein sequence ID" value="VFU00005.1"/>
    <property type="molecule type" value="Genomic_DNA"/>
</dbReference>
<dbReference type="SUPFAM" id="SSF56112">
    <property type="entry name" value="Protein kinase-like (PK-like)"/>
    <property type="match status" value="1"/>
</dbReference>
<dbReference type="InterPro" id="IPR000719">
    <property type="entry name" value="Prot_kinase_dom"/>
</dbReference>
<gene>
    <name evidence="3" type="primary">Aste57867_23359</name>
    <name evidence="2" type="ORF">As57867_023288</name>
    <name evidence="3" type="ORF">ASTE57867_23359</name>
</gene>
<dbReference type="GO" id="GO:0005737">
    <property type="term" value="C:cytoplasm"/>
    <property type="evidence" value="ECO:0007669"/>
    <property type="project" value="TreeGrafter"/>
</dbReference>
<evidence type="ECO:0000259" key="1">
    <source>
        <dbReference type="PROSITE" id="PS50011"/>
    </source>
</evidence>
<dbReference type="AlphaFoldDB" id="A0A485LMK1"/>
<organism evidence="3 4">
    <name type="scientific">Aphanomyces stellatus</name>
    <dbReference type="NCBI Taxonomy" id="120398"/>
    <lineage>
        <taxon>Eukaryota</taxon>
        <taxon>Sar</taxon>
        <taxon>Stramenopiles</taxon>
        <taxon>Oomycota</taxon>
        <taxon>Saprolegniomycetes</taxon>
        <taxon>Saprolegniales</taxon>
        <taxon>Verrucalvaceae</taxon>
        <taxon>Aphanomyces</taxon>
    </lineage>
</organism>
<protein>
    <submittedName>
        <fullName evidence="3">Aste57867_23359 protein</fullName>
    </submittedName>
</protein>
<reference evidence="3 4" key="1">
    <citation type="submission" date="2019-03" db="EMBL/GenBank/DDBJ databases">
        <authorList>
            <person name="Gaulin E."/>
            <person name="Dumas B."/>
        </authorList>
    </citation>
    <scope>NUCLEOTIDE SEQUENCE [LARGE SCALE GENOMIC DNA]</scope>
    <source>
        <strain evidence="3">CBS 568.67</strain>
    </source>
</reference>
<dbReference type="GO" id="GO:0044773">
    <property type="term" value="P:mitotic DNA damage checkpoint signaling"/>
    <property type="evidence" value="ECO:0007669"/>
    <property type="project" value="TreeGrafter"/>
</dbReference>
<evidence type="ECO:0000313" key="3">
    <source>
        <dbReference type="EMBL" id="VFU00005.1"/>
    </source>
</evidence>